<dbReference type="EnsemblMetazoa" id="SMAR003609-RA">
    <property type="protein sequence ID" value="SMAR003609-PA"/>
    <property type="gene ID" value="SMAR003609"/>
</dbReference>
<name>T1IRC3_STRMM</name>
<evidence type="ECO:0000256" key="1">
    <source>
        <dbReference type="SAM" id="MobiDB-lite"/>
    </source>
</evidence>
<dbReference type="Proteomes" id="UP000014500">
    <property type="component" value="Unassembled WGS sequence"/>
</dbReference>
<reference evidence="2" key="2">
    <citation type="submission" date="2015-02" db="UniProtKB">
        <authorList>
            <consortium name="EnsemblMetazoa"/>
        </authorList>
    </citation>
    <scope>IDENTIFICATION</scope>
</reference>
<protein>
    <submittedName>
        <fullName evidence="2">Uncharacterized protein</fullName>
    </submittedName>
</protein>
<feature type="compositionally biased region" description="Basic and acidic residues" evidence="1">
    <location>
        <begin position="9"/>
        <end position="18"/>
    </location>
</feature>
<reference evidence="3" key="1">
    <citation type="submission" date="2011-05" db="EMBL/GenBank/DDBJ databases">
        <authorList>
            <person name="Richards S.R."/>
            <person name="Qu J."/>
            <person name="Jiang H."/>
            <person name="Jhangiani S.N."/>
            <person name="Agravi P."/>
            <person name="Goodspeed R."/>
            <person name="Gross S."/>
            <person name="Mandapat C."/>
            <person name="Jackson L."/>
            <person name="Mathew T."/>
            <person name="Pu L."/>
            <person name="Thornton R."/>
            <person name="Saada N."/>
            <person name="Wilczek-Boney K.B."/>
            <person name="Lee S."/>
            <person name="Kovar C."/>
            <person name="Wu Y."/>
            <person name="Scherer S.E."/>
            <person name="Worley K.C."/>
            <person name="Muzny D.M."/>
            <person name="Gibbs R."/>
        </authorList>
    </citation>
    <scope>NUCLEOTIDE SEQUENCE</scope>
    <source>
        <strain evidence="3">Brora</strain>
    </source>
</reference>
<evidence type="ECO:0000313" key="3">
    <source>
        <dbReference type="Proteomes" id="UP000014500"/>
    </source>
</evidence>
<organism evidence="2 3">
    <name type="scientific">Strigamia maritima</name>
    <name type="common">European centipede</name>
    <name type="synonym">Geophilus maritimus</name>
    <dbReference type="NCBI Taxonomy" id="126957"/>
    <lineage>
        <taxon>Eukaryota</taxon>
        <taxon>Metazoa</taxon>
        <taxon>Ecdysozoa</taxon>
        <taxon>Arthropoda</taxon>
        <taxon>Myriapoda</taxon>
        <taxon>Chilopoda</taxon>
        <taxon>Pleurostigmophora</taxon>
        <taxon>Geophilomorpha</taxon>
        <taxon>Linotaeniidae</taxon>
        <taxon>Strigamia</taxon>
    </lineage>
</organism>
<dbReference type="HOGENOM" id="CLU_2530321_0_0_1"/>
<sequence>MGNCPCIKNTDDNHDDSHSGNSTLIFESARQLSTTIRNSAINARTQLEATVRESRRSCCKNIDDGCKQCDVLKHKLEEFSVPVL</sequence>
<accession>T1IRC3</accession>
<dbReference type="AlphaFoldDB" id="T1IRC3"/>
<dbReference type="EMBL" id="JH431351">
    <property type="status" value="NOT_ANNOTATED_CDS"/>
    <property type="molecule type" value="Genomic_DNA"/>
</dbReference>
<evidence type="ECO:0000313" key="2">
    <source>
        <dbReference type="EnsemblMetazoa" id="SMAR003609-PA"/>
    </source>
</evidence>
<keyword evidence="3" id="KW-1185">Reference proteome</keyword>
<feature type="region of interest" description="Disordered" evidence="1">
    <location>
        <begin position="1"/>
        <end position="22"/>
    </location>
</feature>
<proteinExistence type="predicted"/>